<evidence type="ECO:0000256" key="2">
    <source>
        <dbReference type="ARBA" id="ARBA00022448"/>
    </source>
</evidence>
<dbReference type="Pfam" id="PF09723">
    <property type="entry name" value="Zn_ribbon_8"/>
    <property type="match status" value="1"/>
</dbReference>
<feature type="transmembrane region" description="Helical" evidence="6">
    <location>
        <begin position="34"/>
        <end position="55"/>
    </location>
</feature>
<keyword evidence="6" id="KW-1133">Transmembrane helix</keyword>
<reference evidence="9" key="1">
    <citation type="journal article" date="2019" name="Int. J. Syst. Evol. Microbiol.">
        <title>The Global Catalogue of Microorganisms (GCM) 10K type strain sequencing project: providing services to taxonomists for standard genome sequencing and annotation.</title>
        <authorList>
            <consortium name="The Broad Institute Genomics Platform"/>
            <consortium name="The Broad Institute Genome Sequencing Center for Infectious Disease"/>
            <person name="Wu L."/>
            <person name="Ma J."/>
        </authorList>
    </citation>
    <scope>NUCLEOTIDE SEQUENCE [LARGE SCALE GENOMIC DNA]</scope>
    <source>
        <strain evidence="9">NBRC 106593</strain>
    </source>
</reference>
<feature type="compositionally biased region" description="Low complexity" evidence="5">
    <location>
        <begin position="249"/>
        <end position="299"/>
    </location>
</feature>
<proteinExistence type="predicted"/>
<dbReference type="PROSITE" id="PS51202">
    <property type="entry name" value="RCK_C"/>
    <property type="match status" value="1"/>
</dbReference>
<evidence type="ECO:0000313" key="9">
    <source>
        <dbReference type="Proteomes" id="UP001596356"/>
    </source>
</evidence>
<keyword evidence="6" id="KW-0812">Transmembrane</keyword>
<dbReference type="InterPro" id="IPR036721">
    <property type="entry name" value="RCK_C_sf"/>
</dbReference>
<evidence type="ECO:0000256" key="4">
    <source>
        <dbReference type="ARBA" id="ARBA00023065"/>
    </source>
</evidence>
<dbReference type="Proteomes" id="UP001596356">
    <property type="component" value="Unassembled WGS sequence"/>
</dbReference>
<dbReference type="NCBIfam" id="TIGR02605">
    <property type="entry name" value="CxxC_CxxC_SSSS"/>
    <property type="match status" value="1"/>
</dbReference>
<keyword evidence="3" id="KW-0050">Antiport</keyword>
<name>A0ABW2AWD0_9MICO</name>
<comment type="caution">
    <text evidence="8">The sequence shown here is derived from an EMBL/GenBank/DDBJ whole genome shotgun (WGS) entry which is preliminary data.</text>
</comment>
<sequence length="299" mass="30755">MAFLSWAGLRGAVPVVLATVPLTVGTPDTGWIFDLVFVLVVVFTIVQAPTLPWLARKLRIATTAHTVAVEVESTPLDELHAELLQVRVGPESRLSGVEIHELRLPAGAAVTLVVRDGTSAVPGPNTVLRHGDELLVVTTSNSRTATLRRIQAVSAGGRLAGWRKAPPIVRRIDGMPTYSYACKDCGHAFDVVQSFSDDALTVCPECGGTLRKQFNAVGVVFKGSGFYRNDSRDSGKKSAGSSADKKTSDSSSGSDGSSSTSASSDSASSTSSSTSSASSSSSSSSSSSGSSSASASGAA</sequence>
<gene>
    <name evidence="8" type="ORF">ACFQBT_15175</name>
</gene>
<evidence type="ECO:0000259" key="7">
    <source>
        <dbReference type="PROSITE" id="PS51202"/>
    </source>
</evidence>
<evidence type="ECO:0000256" key="5">
    <source>
        <dbReference type="SAM" id="MobiDB-lite"/>
    </source>
</evidence>
<feature type="region of interest" description="Disordered" evidence="5">
    <location>
        <begin position="230"/>
        <end position="299"/>
    </location>
</feature>
<protein>
    <submittedName>
        <fullName evidence="8">FmdB family zinc ribbon protein</fullName>
    </submittedName>
</protein>
<evidence type="ECO:0000256" key="6">
    <source>
        <dbReference type="SAM" id="Phobius"/>
    </source>
</evidence>
<dbReference type="EMBL" id="JBHSWJ010000002">
    <property type="protein sequence ID" value="MFC6715073.1"/>
    <property type="molecule type" value="Genomic_DNA"/>
</dbReference>
<evidence type="ECO:0000256" key="3">
    <source>
        <dbReference type="ARBA" id="ARBA00022449"/>
    </source>
</evidence>
<feature type="domain" description="RCK C-terminal" evidence="7">
    <location>
        <begin position="71"/>
        <end position="153"/>
    </location>
</feature>
<keyword evidence="2" id="KW-0813">Transport</keyword>
<evidence type="ECO:0000313" key="8">
    <source>
        <dbReference type="EMBL" id="MFC6715073.1"/>
    </source>
</evidence>
<dbReference type="SUPFAM" id="SSF116726">
    <property type="entry name" value="TrkA C-terminal domain-like"/>
    <property type="match status" value="1"/>
</dbReference>
<dbReference type="SMART" id="SM00834">
    <property type="entry name" value="CxxC_CXXC_SSSS"/>
    <property type="match status" value="1"/>
</dbReference>
<comment type="subcellular location">
    <subcellularLocation>
        <location evidence="1">Cell membrane</location>
        <topology evidence="1">Multi-pass membrane protein</topology>
    </subcellularLocation>
</comment>
<dbReference type="RefSeq" id="WP_377823908.1">
    <property type="nucleotide sequence ID" value="NZ_JBHSWJ010000002.1"/>
</dbReference>
<dbReference type="InterPro" id="IPR006037">
    <property type="entry name" value="RCK_C"/>
</dbReference>
<keyword evidence="9" id="KW-1185">Reference proteome</keyword>
<dbReference type="PANTHER" id="PTHR32507">
    <property type="entry name" value="NA(+)/H(+) ANTIPORTER 1"/>
    <property type="match status" value="1"/>
</dbReference>
<dbReference type="PANTHER" id="PTHR32507:SF7">
    <property type="entry name" value="K(+)_H(+) ANTIPORTER NHAP2"/>
    <property type="match status" value="1"/>
</dbReference>
<evidence type="ECO:0000256" key="1">
    <source>
        <dbReference type="ARBA" id="ARBA00004651"/>
    </source>
</evidence>
<dbReference type="Gene3D" id="3.30.70.1450">
    <property type="entry name" value="Regulator of K+ conductance, C-terminal domain"/>
    <property type="match status" value="1"/>
</dbReference>
<keyword evidence="6" id="KW-0472">Membrane</keyword>
<organism evidence="8 9">
    <name type="scientific">Branchiibius cervicis</name>
    <dbReference type="NCBI Taxonomy" id="908252"/>
    <lineage>
        <taxon>Bacteria</taxon>
        <taxon>Bacillati</taxon>
        <taxon>Actinomycetota</taxon>
        <taxon>Actinomycetes</taxon>
        <taxon>Micrococcales</taxon>
        <taxon>Dermacoccaceae</taxon>
        <taxon>Branchiibius</taxon>
    </lineage>
</organism>
<keyword evidence="4" id="KW-0406">Ion transport</keyword>
<dbReference type="InterPro" id="IPR013429">
    <property type="entry name" value="Regulatory_FmdB_Zinc_ribbon"/>
</dbReference>
<accession>A0ABW2AWD0</accession>
<dbReference type="Pfam" id="PF02080">
    <property type="entry name" value="TrkA_C"/>
    <property type="match status" value="1"/>
</dbReference>